<accession>A0A8J7U568</accession>
<gene>
    <name evidence="2" type="ORF">J3U88_23195</name>
</gene>
<keyword evidence="2" id="KW-0378">Hydrolase</keyword>
<evidence type="ECO:0000259" key="1">
    <source>
        <dbReference type="Pfam" id="PF12146"/>
    </source>
</evidence>
<feature type="domain" description="Serine aminopeptidase S33" evidence="1">
    <location>
        <begin position="25"/>
        <end position="155"/>
    </location>
</feature>
<evidence type="ECO:0000313" key="2">
    <source>
        <dbReference type="EMBL" id="MBO1321407.1"/>
    </source>
</evidence>
<name>A0A8J7U568_9BACT</name>
<dbReference type="InterPro" id="IPR022742">
    <property type="entry name" value="Hydrolase_4"/>
</dbReference>
<dbReference type="Proteomes" id="UP000664417">
    <property type="component" value="Unassembled WGS sequence"/>
</dbReference>
<sequence>MHTQVCTLGPAPALLVSQDRPETAAAKGTVLLFHGFSVDCSVNQRELESLAARGFLAVGIDNAGHGRRRDPDWEAKFGPGGDWMRHFLQLVRQTAAEVPDILDALAGRDLLPKEKAGVTGISMGGLISYAAMLHDSRVVSATPMIATPKDVADQANRFFPAAILSQTAGLDEVVDYRDAADFHAALAPHYADQPEREKLINYPDSPHTMRENDWHDAWAKVLAWHERFLP</sequence>
<proteinExistence type="predicted"/>
<protein>
    <submittedName>
        <fullName evidence="2">Alpha/beta fold hydrolase</fullName>
    </submittedName>
</protein>
<dbReference type="Gene3D" id="3.40.50.1820">
    <property type="entry name" value="alpha/beta hydrolase"/>
    <property type="match status" value="1"/>
</dbReference>
<dbReference type="PANTHER" id="PTHR47381">
    <property type="entry name" value="ALPHA/BETA-HYDROLASES SUPERFAMILY PROTEIN"/>
    <property type="match status" value="1"/>
</dbReference>
<dbReference type="AlphaFoldDB" id="A0A8J7U568"/>
<dbReference type="SUPFAM" id="SSF53474">
    <property type="entry name" value="alpha/beta-Hydrolases"/>
    <property type="match status" value="1"/>
</dbReference>
<reference evidence="2" key="1">
    <citation type="submission" date="2021-03" db="EMBL/GenBank/DDBJ databases">
        <authorList>
            <person name="Wang G."/>
        </authorList>
    </citation>
    <scope>NUCLEOTIDE SEQUENCE</scope>
    <source>
        <strain evidence="2">KCTC 12899</strain>
    </source>
</reference>
<dbReference type="EMBL" id="JAFREP010000024">
    <property type="protein sequence ID" value="MBO1321407.1"/>
    <property type="molecule type" value="Genomic_DNA"/>
</dbReference>
<dbReference type="Pfam" id="PF12146">
    <property type="entry name" value="Hydrolase_4"/>
    <property type="match status" value="1"/>
</dbReference>
<dbReference type="GO" id="GO:0016787">
    <property type="term" value="F:hydrolase activity"/>
    <property type="evidence" value="ECO:0007669"/>
    <property type="project" value="UniProtKB-KW"/>
</dbReference>
<dbReference type="RefSeq" id="WP_207861381.1">
    <property type="nucleotide sequence ID" value="NZ_JAFREP010000024.1"/>
</dbReference>
<evidence type="ECO:0000313" key="3">
    <source>
        <dbReference type="Proteomes" id="UP000664417"/>
    </source>
</evidence>
<dbReference type="PANTHER" id="PTHR47381:SF3">
    <property type="entry name" value="ALPHA_BETA-HYDROLASES SUPERFAMILY PROTEIN"/>
    <property type="match status" value="1"/>
</dbReference>
<dbReference type="InterPro" id="IPR029058">
    <property type="entry name" value="AB_hydrolase_fold"/>
</dbReference>
<comment type="caution">
    <text evidence="2">The sequence shown here is derived from an EMBL/GenBank/DDBJ whole genome shotgun (WGS) entry which is preliminary data.</text>
</comment>
<organism evidence="2 3">
    <name type="scientific">Acanthopleuribacter pedis</name>
    <dbReference type="NCBI Taxonomy" id="442870"/>
    <lineage>
        <taxon>Bacteria</taxon>
        <taxon>Pseudomonadati</taxon>
        <taxon>Acidobacteriota</taxon>
        <taxon>Holophagae</taxon>
        <taxon>Acanthopleuribacterales</taxon>
        <taxon>Acanthopleuribacteraceae</taxon>
        <taxon>Acanthopleuribacter</taxon>
    </lineage>
</organism>
<keyword evidence="3" id="KW-1185">Reference proteome</keyword>